<feature type="compositionally biased region" description="Basic and acidic residues" evidence="1">
    <location>
        <begin position="118"/>
        <end position="127"/>
    </location>
</feature>
<feature type="region of interest" description="Disordered" evidence="1">
    <location>
        <begin position="1"/>
        <end position="127"/>
    </location>
</feature>
<reference evidence="2 3" key="1">
    <citation type="submission" date="2021-01" db="EMBL/GenBank/DDBJ databases">
        <title>Whole genome shotgun sequence of Asanoa iriomotensis NBRC 100142.</title>
        <authorList>
            <person name="Komaki H."/>
            <person name="Tamura T."/>
        </authorList>
    </citation>
    <scope>NUCLEOTIDE SEQUENCE [LARGE SCALE GENOMIC DNA]</scope>
    <source>
        <strain evidence="2 3">NBRC 100142</strain>
    </source>
</reference>
<accession>A0ABQ4CFR7</accession>
<gene>
    <name evidence="2" type="ORF">Air01nite_77080</name>
</gene>
<protein>
    <submittedName>
        <fullName evidence="2">Uncharacterized protein</fullName>
    </submittedName>
</protein>
<evidence type="ECO:0000313" key="3">
    <source>
        <dbReference type="Proteomes" id="UP000624325"/>
    </source>
</evidence>
<evidence type="ECO:0000313" key="2">
    <source>
        <dbReference type="EMBL" id="GIF61613.1"/>
    </source>
</evidence>
<proteinExistence type="predicted"/>
<keyword evidence="3" id="KW-1185">Reference proteome</keyword>
<comment type="caution">
    <text evidence="2">The sequence shown here is derived from an EMBL/GenBank/DDBJ whole genome shotgun (WGS) entry which is preliminary data.</text>
</comment>
<name>A0ABQ4CFR7_9ACTN</name>
<dbReference type="EMBL" id="BONC01000115">
    <property type="protein sequence ID" value="GIF61613.1"/>
    <property type="molecule type" value="Genomic_DNA"/>
</dbReference>
<sequence length="127" mass="12229">MGHDQRGGDGTRGSATQPPNPVPRGQGRNERGAMPMSATEVAPASGGYGPGARFGAGESPELGHGGGARPVRGGQPVAGRTGDALSGQAGPDGALAGGTAEVPAVPVPQPPHLPGAGRTRDDDGGIA</sequence>
<dbReference type="Proteomes" id="UP000624325">
    <property type="component" value="Unassembled WGS sequence"/>
</dbReference>
<evidence type="ECO:0000256" key="1">
    <source>
        <dbReference type="SAM" id="MobiDB-lite"/>
    </source>
</evidence>
<organism evidence="2 3">
    <name type="scientific">Asanoa iriomotensis</name>
    <dbReference type="NCBI Taxonomy" id="234613"/>
    <lineage>
        <taxon>Bacteria</taxon>
        <taxon>Bacillati</taxon>
        <taxon>Actinomycetota</taxon>
        <taxon>Actinomycetes</taxon>
        <taxon>Micromonosporales</taxon>
        <taxon>Micromonosporaceae</taxon>
        <taxon>Asanoa</taxon>
    </lineage>
</organism>